<feature type="compositionally biased region" description="Basic and acidic residues" evidence="4">
    <location>
        <begin position="1"/>
        <end position="10"/>
    </location>
</feature>
<comment type="caution">
    <text evidence="6">The sequence shown here is derived from an EMBL/GenBank/DDBJ whole genome shotgun (WGS) entry which is preliminary data.</text>
</comment>
<dbReference type="GO" id="GO:0000976">
    <property type="term" value="F:transcription cis-regulatory region binding"/>
    <property type="evidence" value="ECO:0007669"/>
    <property type="project" value="TreeGrafter"/>
</dbReference>
<reference evidence="6" key="1">
    <citation type="submission" date="2020-10" db="EMBL/GenBank/DDBJ databases">
        <authorList>
            <person name="Gilroy R."/>
        </authorList>
    </citation>
    <scope>NUCLEOTIDE SEQUENCE</scope>
    <source>
        <strain evidence="6">ChiSjej6B24-2974</strain>
    </source>
</reference>
<keyword evidence="3" id="KW-0804">Transcription</keyword>
<dbReference type="InterPro" id="IPR000843">
    <property type="entry name" value="HTH_LacI"/>
</dbReference>
<feature type="domain" description="HTH lacI-type" evidence="5">
    <location>
        <begin position="24"/>
        <end position="78"/>
    </location>
</feature>
<evidence type="ECO:0000313" key="6">
    <source>
        <dbReference type="EMBL" id="HIQ83782.1"/>
    </source>
</evidence>
<dbReference type="AlphaFoldDB" id="A0A9D1CX57"/>
<dbReference type="PROSITE" id="PS50932">
    <property type="entry name" value="HTH_LACI_2"/>
    <property type="match status" value="1"/>
</dbReference>
<dbReference type="Gene3D" id="1.10.260.40">
    <property type="entry name" value="lambda repressor-like DNA-binding domains"/>
    <property type="match status" value="1"/>
</dbReference>
<evidence type="ECO:0000256" key="2">
    <source>
        <dbReference type="ARBA" id="ARBA00023125"/>
    </source>
</evidence>
<dbReference type="InterPro" id="IPR046335">
    <property type="entry name" value="LacI/GalR-like_sensor"/>
</dbReference>
<evidence type="ECO:0000256" key="4">
    <source>
        <dbReference type="SAM" id="MobiDB-lite"/>
    </source>
</evidence>
<proteinExistence type="predicted"/>
<name>A0A9D1CX57_9FIRM</name>
<dbReference type="Gene3D" id="3.40.50.2300">
    <property type="match status" value="2"/>
</dbReference>
<accession>A0A9D1CX57</accession>
<organism evidence="6 7">
    <name type="scientific">Candidatus Pullichristensenella stercorigallinarum</name>
    <dbReference type="NCBI Taxonomy" id="2840909"/>
    <lineage>
        <taxon>Bacteria</taxon>
        <taxon>Bacillati</taxon>
        <taxon>Bacillota</taxon>
        <taxon>Clostridia</taxon>
        <taxon>Candidatus Pullichristensenella</taxon>
    </lineage>
</organism>
<sequence length="355" mass="39540">MNTDNYKDGSETPNQVSETEEKKVSITMIAEDLGIAPSSVSRALNDRPGVSQELQERVKAYARKVGYIHDNAPVGGKSLRIVAMIIGDIRNPFYADLVYYTQKELMAHGYQLCIFNSEYEESKEIKYLQLVERFNFAGVIQMNVATEHIGHVLKNHKTPIVMVNRIISSFDRDCVILDNYEAGYIATRYLIELGHSKIGFILGQQDSSSCTQRFSGFQQAMANYSLKVDPSYILQGDLTMKTGQDLATAFCALHDRPSAMVVANDLSAHGFISECGNLGISVPEELSVIGFDNITFSSIGTITLTSIDPSVKYMAKTAARLMIERIENPRKATERVVIKPTLVERKSTAPYRKNP</sequence>
<evidence type="ECO:0000313" key="7">
    <source>
        <dbReference type="Proteomes" id="UP000824260"/>
    </source>
</evidence>
<dbReference type="InterPro" id="IPR028082">
    <property type="entry name" value="Peripla_BP_I"/>
</dbReference>
<evidence type="ECO:0000256" key="3">
    <source>
        <dbReference type="ARBA" id="ARBA00023163"/>
    </source>
</evidence>
<dbReference type="PANTHER" id="PTHR30146:SF109">
    <property type="entry name" value="HTH-TYPE TRANSCRIPTIONAL REGULATOR GALS"/>
    <property type="match status" value="1"/>
</dbReference>
<dbReference type="CDD" id="cd06267">
    <property type="entry name" value="PBP1_LacI_sugar_binding-like"/>
    <property type="match status" value="1"/>
</dbReference>
<dbReference type="InterPro" id="IPR010982">
    <property type="entry name" value="Lambda_DNA-bd_dom_sf"/>
</dbReference>
<evidence type="ECO:0000256" key="1">
    <source>
        <dbReference type="ARBA" id="ARBA00023015"/>
    </source>
</evidence>
<dbReference type="Proteomes" id="UP000824260">
    <property type="component" value="Unassembled WGS sequence"/>
</dbReference>
<evidence type="ECO:0000259" key="5">
    <source>
        <dbReference type="PROSITE" id="PS50932"/>
    </source>
</evidence>
<dbReference type="CDD" id="cd01392">
    <property type="entry name" value="HTH_LacI"/>
    <property type="match status" value="1"/>
</dbReference>
<dbReference type="Pfam" id="PF13377">
    <property type="entry name" value="Peripla_BP_3"/>
    <property type="match status" value="1"/>
</dbReference>
<dbReference type="PANTHER" id="PTHR30146">
    <property type="entry name" value="LACI-RELATED TRANSCRIPTIONAL REPRESSOR"/>
    <property type="match status" value="1"/>
</dbReference>
<reference evidence="6" key="2">
    <citation type="journal article" date="2021" name="PeerJ">
        <title>Extensive microbial diversity within the chicken gut microbiome revealed by metagenomics and culture.</title>
        <authorList>
            <person name="Gilroy R."/>
            <person name="Ravi A."/>
            <person name="Getino M."/>
            <person name="Pursley I."/>
            <person name="Horton D.L."/>
            <person name="Alikhan N.F."/>
            <person name="Baker D."/>
            <person name="Gharbi K."/>
            <person name="Hall N."/>
            <person name="Watson M."/>
            <person name="Adriaenssens E.M."/>
            <person name="Foster-Nyarko E."/>
            <person name="Jarju S."/>
            <person name="Secka A."/>
            <person name="Antonio M."/>
            <person name="Oren A."/>
            <person name="Chaudhuri R.R."/>
            <person name="La Ragione R."/>
            <person name="Hildebrand F."/>
            <person name="Pallen M.J."/>
        </authorList>
    </citation>
    <scope>NUCLEOTIDE SEQUENCE</scope>
    <source>
        <strain evidence="6">ChiSjej6B24-2974</strain>
    </source>
</reference>
<dbReference type="SMART" id="SM00354">
    <property type="entry name" value="HTH_LACI"/>
    <property type="match status" value="1"/>
</dbReference>
<dbReference type="SUPFAM" id="SSF53822">
    <property type="entry name" value="Periplasmic binding protein-like I"/>
    <property type="match status" value="1"/>
</dbReference>
<dbReference type="EMBL" id="DVFZ01000108">
    <property type="protein sequence ID" value="HIQ83782.1"/>
    <property type="molecule type" value="Genomic_DNA"/>
</dbReference>
<protein>
    <submittedName>
        <fullName evidence="6">LacI family DNA-binding transcriptional regulator</fullName>
    </submittedName>
</protein>
<keyword evidence="2 6" id="KW-0238">DNA-binding</keyword>
<keyword evidence="1" id="KW-0805">Transcription regulation</keyword>
<gene>
    <name evidence="6" type="ORF">IAA52_11860</name>
</gene>
<dbReference type="GO" id="GO:0003700">
    <property type="term" value="F:DNA-binding transcription factor activity"/>
    <property type="evidence" value="ECO:0007669"/>
    <property type="project" value="TreeGrafter"/>
</dbReference>
<dbReference type="SUPFAM" id="SSF47413">
    <property type="entry name" value="lambda repressor-like DNA-binding domains"/>
    <property type="match status" value="1"/>
</dbReference>
<feature type="region of interest" description="Disordered" evidence="4">
    <location>
        <begin position="1"/>
        <end position="21"/>
    </location>
</feature>